<dbReference type="RefSeq" id="WP_066857066.1">
    <property type="nucleotide sequence ID" value="NZ_JXMS01000026.1"/>
</dbReference>
<feature type="domain" description="DUF4340" evidence="2">
    <location>
        <begin position="78"/>
        <end position="201"/>
    </location>
</feature>
<proteinExistence type="predicted"/>
<sequence>MKRTVLVAIALLLLSAGVVAGVQKYQRTSTTRVSNASWFTQSSEVVEKIDLINNSGHFSFIREKGRWFVLFNGKKCLARQDVLDNLLTKMRETPPQNCGDVAPHKILEHGLDNPKIRITLSGTDLWHLGVGALSKSRDAYYGRKGNGQVCMVPLEYVYMLAQPVANFIDSRLLAIPSDRITKIRMQGDETGTWEIERTDDGFVFSYPEALMKHAVNQNSADLFIHTLVNGGASCETAAVLVGAVADFAISVWQDGVSEPTSLVVFKRDGAKGPYKAKDSRQPDPVELSPQLVKQLKVTAFALQEKPIFTVNVSEAVEQKLTRIDGKQVQNITIRKTAEGWVDNLTNQELTGMDLFIWRLGQMQYRRLPVRNRPESALLSLSWNIYAADGVPLVELYFYTDPKLPEGVCWVRLQRESVWYPVSSSLLHDLRARLPFNQ</sequence>
<dbReference type="EMBL" id="JXMS01000026">
    <property type="protein sequence ID" value="OBQ46340.1"/>
    <property type="molecule type" value="Genomic_DNA"/>
</dbReference>
<evidence type="ECO:0000313" key="3">
    <source>
        <dbReference type="EMBL" id="OBQ46340.1"/>
    </source>
</evidence>
<dbReference type="AlphaFoldDB" id="A0A1B7XAL6"/>
<keyword evidence="1" id="KW-0732">Signal</keyword>
<organism evidence="3 4">
    <name type="scientific">Halodesulfovibrio spirochaetisodalis</name>
    <dbReference type="NCBI Taxonomy" id="1560234"/>
    <lineage>
        <taxon>Bacteria</taxon>
        <taxon>Pseudomonadati</taxon>
        <taxon>Thermodesulfobacteriota</taxon>
        <taxon>Desulfovibrionia</taxon>
        <taxon>Desulfovibrionales</taxon>
        <taxon>Desulfovibrionaceae</taxon>
        <taxon>Halodesulfovibrio</taxon>
    </lineage>
</organism>
<name>A0A1B7XAL6_9BACT</name>
<feature type="signal peptide" evidence="1">
    <location>
        <begin position="1"/>
        <end position="20"/>
    </location>
</feature>
<comment type="caution">
    <text evidence="3">The sequence shown here is derived from an EMBL/GenBank/DDBJ whole genome shotgun (WGS) entry which is preliminary data.</text>
</comment>
<protein>
    <recommendedName>
        <fullName evidence="2">DUF4340 domain-containing protein</fullName>
    </recommendedName>
</protein>
<dbReference type="PATRIC" id="fig|1560234.3.peg.1729"/>
<dbReference type="InterPro" id="IPR025641">
    <property type="entry name" value="DUF4340"/>
</dbReference>
<evidence type="ECO:0000313" key="4">
    <source>
        <dbReference type="Proteomes" id="UP000091979"/>
    </source>
</evidence>
<evidence type="ECO:0000256" key="1">
    <source>
        <dbReference type="SAM" id="SignalP"/>
    </source>
</evidence>
<gene>
    <name evidence="3" type="ORF">SP90_13085</name>
</gene>
<dbReference type="OrthoDB" id="5446509at2"/>
<feature type="chain" id="PRO_5008600464" description="DUF4340 domain-containing protein" evidence="1">
    <location>
        <begin position="21"/>
        <end position="437"/>
    </location>
</feature>
<accession>A0A1B7XAL6</accession>
<evidence type="ECO:0000259" key="2">
    <source>
        <dbReference type="Pfam" id="PF14238"/>
    </source>
</evidence>
<dbReference type="STRING" id="1560234.SP90_13085"/>
<reference evidence="3 4" key="1">
    <citation type="submission" date="2015-01" db="EMBL/GenBank/DDBJ databases">
        <title>Desulfovibrio sp. JC271 draft genome sequence.</title>
        <authorList>
            <person name="Shivani Y."/>
            <person name="Subhash Y."/>
            <person name="Sasikala C."/>
            <person name="Ramana C.V."/>
        </authorList>
    </citation>
    <scope>NUCLEOTIDE SEQUENCE [LARGE SCALE GENOMIC DNA]</scope>
    <source>
        <strain evidence="3 4">JC271</strain>
    </source>
</reference>
<dbReference type="Pfam" id="PF14238">
    <property type="entry name" value="DUF4340"/>
    <property type="match status" value="1"/>
</dbReference>
<keyword evidence="4" id="KW-1185">Reference proteome</keyword>
<dbReference type="Proteomes" id="UP000091979">
    <property type="component" value="Unassembled WGS sequence"/>
</dbReference>